<dbReference type="SUPFAM" id="SSF48256">
    <property type="entry name" value="Citrate synthase"/>
    <property type="match status" value="1"/>
</dbReference>
<dbReference type="SUPFAM" id="SSF51735">
    <property type="entry name" value="NAD(P)-binding Rossmann-fold domains"/>
    <property type="match status" value="1"/>
</dbReference>
<gene>
    <name evidence="3" type="ORF">TELCIR_17853</name>
</gene>
<dbReference type="Pfam" id="PF02629">
    <property type="entry name" value="CoA_binding"/>
    <property type="match status" value="1"/>
</dbReference>
<name>A0A2G9TRL4_TELCI</name>
<organism evidence="3 4">
    <name type="scientific">Teladorsagia circumcincta</name>
    <name type="common">Brown stomach worm</name>
    <name type="synonym">Ostertagia circumcincta</name>
    <dbReference type="NCBI Taxonomy" id="45464"/>
    <lineage>
        <taxon>Eukaryota</taxon>
        <taxon>Metazoa</taxon>
        <taxon>Ecdysozoa</taxon>
        <taxon>Nematoda</taxon>
        <taxon>Chromadorea</taxon>
        <taxon>Rhabditida</taxon>
        <taxon>Rhabditina</taxon>
        <taxon>Rhabditomorpha</taxon>
        <taxon>Strongyloidea</taxon>
        <taxon>Trichostrongylidae</taxon>
        <taxon>Teladorsagia</taxon>
    </lineage>
</organism>
<dbReference type="Gene3D" id="3.40.50.720">
    <property type="entry name" value="NAD(P)-binding Rossmann-like Domain"/>
    <property type="match status" value="1"/>
</dbReference>
<dbReference type="OrthoDB" id="3261737at2759"/>
<evidence type="ECO:0000313" key="3">
    <source>
        <dbReference type="EMBL" id="PIO60646.1"/>
    </source>
</evidence>
<feature type="domain" description="CoA-binding" evidence="2">
    <location>
        <begin position="48"/>
        <end position="152"/>
    </location>
</feature>
<dbReference type="GO" id="GO:0003878">
    <property type="term" value="F:ATP citrate synthase activity"/>
    <property type="evidence" value="ECO:0007669"/>
    <property type="project" value="TreeGrafter"/>
</dbReference>
<evidence type="ECO:0000259" key="2">
    <source>
        <dbReference type="Pfam" id="PF02629"/>
    </source>
</evidence>
<accession>A0A2G9TRL4</accession>
<dbReference type="GO" id="GO:0005829">
    <property type="term" value="C:cytosol"/>
    <property type="evidence" value="ECO:0007669"/>
    <property type="project" value="TreeGrafter"/>
</dbReference>
<dbReference type="InterPro" id="IPR036969">
    <property type="entry name" value="Citrate_synthase_sf"/>
</dbReference>
<dbReference type="FunFam" id="3.40.50.720:FF:000024">
    <property type="entry name" value="Probable ATP-citrate synthase"/>
    <property type="match status" value="1"/>
</dbReference>
<dbReference type="PANTHER" id="PTHR23118:SF42">
    <property type="entry name" value="ATP-CITRATE SYNTHASE"/>
    <property type="match status" value="1"/>
</dbReference>
<feature type="non-terminal residue" evidence="3">
    <location>
        <position position="1"/>
    </location>
</feature>
<dbReference type="EMBL" id="KZ355054">
    <property type="protein sequence ID" value="PIO60646.1"/>
    <property type="molecule type" value="Genomic_DNA"/>
</dbReference>
<dbReference type="GO" id="GO:0006633">
    <property type="term" value="P:fatty acid biosynthetic process"/>
    <property type="evidence" value="ECO:0007669"/>
    <property type="project" value="TreeGrafter"/>
</dbReference>
<dbReference type="PANTHER" id="PTHR23118">
    <property type="entry name" value="ATP-CITRATE SYNTHASE"/>
    <property type="match status" value="1"/>
</dbReference>
<dbReference type="InterPro" id="IPR002020">
    <property type="entry name" value="Citrate_synthase"/>
</dbReference>
<proteinExistence type="predicted"/>
<reference evidence="3 4" key="1">
    <citation type="submission" date="2015-09" db="EMBL/GenBank/DDBJ databases">
        <title>Draft genome of the parasitic nematode Teladorsagia circumcincta isolate WARC Sus (inbred).</title>
        <authorList>
            <person name="Mitreva M."/>
        </authorList>
    </citation>
    <scope>NUCLEOTIDE SEQUENCE [LARGE SCALE GENOMIC DNA]</scope>
    <source>
        <strain evidence="3 4">S</strain>
    </source>
</reference>
<dbReference type="GO" id="GO:0006085">
    <property type="term" value="P:acetyl-CoA biosynthetic process"/>
    <property type="evidence" value="ECO:0007669"/>
    <property type="project" value="TreeGrafter"/>
</dbReference>
<dbReference type="InterPro" id="IPR036291">
    <property type="entry name" value="NAD(P)-bd_dom_sf"/>
</dbReference>
<sequence>TAGGVRATSRHPSNDLNSDPAAGDSTTTAVMSNSDEAHKLYESLFENNSKAIIWGQQQKAIQGMLDFDYVCRRLEPSVVASTYPFTGDNKQKYYFGHREILIPAYKSMAKAFATHPDASILVTFASLRSVYETVLEALQFSQIRVIAIIAEGVPENQTRKLIKMASEKGVTLIGPATVGGIKPGCFKIGNTGGMMDNILASRLYRPGRSKPNLILNVDGAIGVIFVDILRQSGMFTPAEAQETIEIGALNGLFVLGRSLGFIGHYLDQRRLKQGLYRHPWDDISYIMPERDLIPYWVLFFVKLPGKLPIYGKVLTGKAHGASPADRRLKKRFECIFCYSENDKWKYDYETYAASNFSAKEVTGLNKNGHYEMQDEDNCKS</sequence>
<feature type="region of interest" description="Disordered" evidence="1">
    <location>
        <begin position="1"/>
        <end position="28"/>
    </location>
</feature>
<evidence type="ECO:0000313" key="4">
    <source>
        <dbReference type="Proteomes" id="UP000230423"/>
    </source>
</evidence>
<dbReference type="Proteomes" id="UP000230423">
    <property type="component" value="Unassembled WGS sequence"/>
</dbReference>
<protein>
    <submittedName>
        <fullName evidence="3">CoA binding domain protein</fullName>
    </submittedName>
</protein>
<keyword evidence="4" id="KW-1185">Reference proteome</keyword>
<dbReference type="AlphaFoldDB" id="A0A2G9TRL4"/>
<evidence type="ECO:0000256" key="1">
    <source>
        <dbReference type="SAM" id="MobiDB-lite"/>
    </source>
</evidence>
<dbReference type="InterPro" id="IPR003781">
    <property type="entry name" value="CoA-bd"/>
</dbReference>